<dbReference type="CDD" id="cd05006">
    <property type="entry name" value="SIS_GmhA"/>
    <property type="match status" value="1"/>
</dbReference>
<dbReference type="AlphaFoldDB" id="A0A6J4V3A7"/>
<dbReference type="PROSITE" id="PS51464">
    <property type="entry name" value="SIS"/>
    <property type="match status" value="1"/>
</dbReference>
<dbReference type="InterPro" id="IPR050099">
    <property type="entry name" value="SIS_GmhA/DiaA_subfam"/>
</dbReference>
<evidence type="ECO:0000313" key="2">
    <source>
        <dbReference type="EMBL" id="CAA9567786.1"/>
    </source>
</evidence>
<dbReference type="SUPFAM" id="SSF53697">
    <property type="entry name" value="SIS domain"/>
    <property type="match status" value="1"/>
</dbReference>
<gene>
    <name evidence="2" type="ORF">AVDCRST_MAG18-1646</name>
</gene>
<feature type="domain" description="SIS" evidence="1">
    <location>
        <begin position="62"/>
        <end position="221"/>
    </location>
</feature>
<proteinExistence type="predicted"/>
<evidence type="ECO:0000259" key="1">
    <source>
        <dbReference type="PROSITE" id="PS51464"/>
    </source>
</evidence>
<dbReference type="Pfam" id="PF13580">
    <property type="entry name" value="SIS_2"/>
    <property type="match status" value="1"/>
</dbReference>
<organism evidence="2">
    <name type="scientific">uncultured Thermomicrobiales bacterium</name>
    <dbReference type="NCBI Taxonomy" id="1645740"/>
    <lineage>
        <taxon>Bacteria</taxon>
        <taxon>Pseudomonadati</taxon>
        <taxon>Thermomicrobiota</taxon>
        <taxon>Thermomicrobia</taxon>
        <taxon>Thermomicrobiales</taxon>
        <taxon>environmental samples</taxon>
    </lineage>
</organism>
<reference evidence="2" key="1">
    <citation type="submission" date="2020-02" db="EMBL/GenBank/DDBJ databases">
        <authorList>
            <person name="Meier V. D."/>
        </authorList>
    </citation>
    <scope>NUCLEOTIDE SEQUENCE</scope>
    <source>
        <strain evidence="2">AVDCRST_MAG18</strain>
    </source>
</reference>
<dbReference type="Gene3D" id="3.40.50.10490">
    <property type="entry name" value="Glucose-6-phosphate isomerase like protein, domain 1"/>
    <property type="match status" value="1"/>
</dbReference>
<dbReference type="GO" id="GO:1901135">
    <property type="term" value="P:carbohydrate derivative metabolic process"/>
    <property type="evidence" value="ECO:0007669"/>
    <property type="project" value="InterPro"/>
</dbReference>
<dbReference type="InterPro" id="IPR035461">
    <property type="entry name" value="GmhA/DiaA"/>
</dbReference>
<protein>
    <submittedName>
        <fullName evidence="2">Phosphoheptose isomerase</fullName>
    </submittedName>
</protein>
<dbReference type="InterPro" id="IPR046348">
    <property type="entry name" value="SIS_dom_sf"/>
</dbReference>
<dbReference type="InterPro" id="IPR001347">
    <property type="entry name" value="SIS_dom"/>
</dbReference>
<dbReference type="GO" id="GO:0097367">
    <property type="term" value="F:carbohydrate derivative binding"/>
    <property type="evidence" value="ECO:0007669"/>
    <property type="project" value="InterPro"/>
</dbReference>
<accession>A0A6J4V3A7</accession>
<sequence length="244" mass="25749">MRWTDSPGSPPATADLPGVSVTGKQYHRALTVAIGERRARMDEALAQLGQCAPTLAEVAARVIDVLGSGRKVLVAGNGGSAAEAQHFATELIGRFRREREPYAVVALTADTAALTAIANDYGYQEVFARQVRGLGRRDDLLLLFSTSGESENLVRAASAARQGGLTTVAIVGARPCRLAQQATVTVRVPASEAALVQELHHVVTHLLCEVIEAELARMEATEVVAPPFPLALHGAADKLLEGEG</sequence>
<dbReference type="EMBL" id="CADCWN010000124">
    <property type="protein sequence ID" value="CAA9567786.1"/>
    <property type="molecule type" value="Genomic_DNA"/>
</dbReference>
<dbReference type="PANTHER" id="PTHR30390:SF6">
    <property type="entry name" value="DNAA INITIATOR-ASSOCIATING PROTEIN DIAA"/>
    <property type="match status" value="1"/>
</dbReference>
<name>A0A6J4V3A7_9BACT</name>
<dbReference type="GO" id="GO:0016853">
    <property type="term" value="F:isomerase activity"/>
    <property type="evidence" value="ECO:0007669"/>
    <property type="project" value="UniProtKB-KW"/>
</dbReference>
<keyword evidence="2" id="KW-0413">Isomerase</keyword>
<dbReference type="PANTHER" id="PTHR30390">
    <property type="entry name" value="SEDOHEPTULOSE 7-PHOSPHATE ISOMERASE / DNAA INITIATOR-ASSOCIATING FACTOR FOR REPLICATION INITIATION"/>
    <property type="match status" value="1"/>
</dbReference>